<gene>
    <name evidence="1" type="ORF">L2E82_13933</name>
</gene>
<protein>
    <submittedName>
        <fullName evidence="1">Uncharacterized protein</fullName>
    </submittedName>
</protein>
<reference evidence="2" key="1">
    <citation type="journal article" date="2022" name="Mol. Ecol. Resour.">
        <title>The genomes of chicory, endive, great burdock and yacon provide insights into Asteraceae palaeo-polyploidization history and plant inulin production.</title>
        <authorList>
            <person name="Fan W."/>
            <person name="Wang S."/>
            <person name="Wang H."/>
            <person name="Wang A."/>
            <person name="Jiang F."/>
            <person name="Liu H."/>
            <person name="Zhao H."/>
            <person name="Xu D."/>
            <person name="Zhang Y."/>
        </authorList>
    </citation>
    <scope>NUCLEOTIDE SEQUENCE [LARGE SCALE GENOMIC DNA]</scope>
    <source>
        <strain evidence="2">cv. Punajuju</strain>
    </source>
</reference>
<evidence type="ECO:0000313" key="2">
    <source>
        <dbReference type="Proteomes" id="UP001055811"/>
    </source>
</evidence>
<proteinExistence type="predicted"/>
<name>A0ACB9EYN5_CICIN</name>
<dbReference type="EMBL" id="CM042011">
    <property type="protein sequence ID" value="KAI3763935.1"/>
    <property type="molecule type" value="Genomic_DNA"/>
</dbReference>
<accession>A0ACB9EYN5</accession>
<reference evidence="1 2" key="2">
    <citation type="journal article" date="2022" name="Mol. Ecol. Resour.">
        <title>The genomes of chicory, endive, great burdock and yacon provide insights into Asteraceae paleo-polyploidization history and plant inulin production.</title>
        <authorList>
            <person name="Fan W."/>
            <person name="Wang S."/>
            <person name="Wang H."/>
            <person name="Wang A."/>
            <person name="Jiang F."/>
            <person name="Liu H."/>
            <person name="Zhao H."/>
            <person name="Xu D."/>
            <person name="Zhang Y."/>
        </authorList>
    </citation>
    <scope>NUCLEOTIDE SEQUENCE [LARGE SCALE GENOMIC DNA]</scope>
    <source>
        <strain evidence="2">cv. Punajuju</strain>
        <tissue evidence="1">Leaves</tissue>
    </source>
</reference>
<evidence type="ECO:0000313" key="1">
    <source>
        <dbReference type="EMBL" id="KAI3763935.1"/>
    </source>
</evidence>
<organism evidence="1 2">
    <name type="scientific">Cichorium intybus</name>
    <name type="common">Chicory</name>
    <dbReference type="NCBI Taxonomy" id="13427"/>
    <lineage>
        <taxon>Eukaryota</taxon>
        <taxon>Viridiplantae</taxon>
        <taxon>Streptophyta</taxon>
        <taxon>Embryophyta</taxon>
        <taxon>Tracheophyta</taxon>
        <taxon>Spermatophyta</taxon>
        <taxon>Magnoliopsida</taxon>
        <taxon>eudicotyledons</taxon>
        <taxon>Gunneridae</taxon>
        <taxon>Pentapetalae</taxon>
        <taxon>asterids</taxon>
        <taxon>campanulids</taxon>
        <taxon>Asterales</taxon>
        <taxon>Asteraceae</taxon>
        <taxon>Cichorioideae</taxon>
        <taxon>Cichorieae</taxon>
        <taxon>Cichoriinae</taxon>
        <taxon>Cichorium</taxon>
    </lineage>
</organism>
<comment type="caution">
    <text evidence="1">The sequence shown here is derived from an EMBL/GenBank/DDBJ whole genome shotgun (WGS) entry which is preliminary data.</text>
</comment>
<sequence>MVEMVSPHANFESFGDVNGFFSRLQVDVNVANKGIEGSARAPKCVNKLADTFEGGNVEPCEVSNFEEMVKDRISALPQAIIEKILTRVPMGYPNDFNTRDNTCIELSKCLPLIQVLEISRPYIKHLFAGGMQKLHTSLVHLRIFFLDVCFLKQDELSFALSMISSSPNLEKIKIQLCWNHKLCGQQTLKNLLDFEKDYPGLNLDHLKEFEITSFHDYAPEREFVKLIMAKSPVLKKARIELNFDVSVDDEVKMLRDLVRLPFPRASTAANVIIERRK</sequence>
<keyword evidence="2" id="KW-1185">Reference proteome</keyword>
<dbReference type="Proteomes" id="UP001055811">
    <property type="component" value="Linkage Group LG03"/>
</dbReference>